<dbReference type="Gene3D" id="1.10.287.3510">
    <property type="match status" value="1"/>
</dbReference>
<evidence type="ECO:0000256" key="3">
    <source>
        <dbReference type="ARBA" id="ARBA00016612"/>
    </source>
</evidence>
<comment type="subcellular location">
    <subcellularLocation>
        <location evidence="1">Membrane</location>
        <topology evidence="1">Multi-pass membrane protein</topology>
    </subcellularLocation>
</comment>
<gene>
    <name evidence="12" type="primary">nad4l</name>
</gene>
<evidence type="ECO:0000256" key="7">
    <source>
        <dbReference type="ARBA" id="ARBA00023027"/>
    </source>
</evidence>
<evidence type="ECO:0000256" key="10">
    <source>
        <dbReference type="ARBA" id="ARBA00049551"/>
    </source>
</evidence>
<accession>A0A343A4Z8</accession>
<keyword evidence="12" id="KW-0496">Mitochondrion</keyword>
<dbReference type="GO" id="GO:0016020">
    <property type="term" value="C:membrane"/>
    <property type="evidence" value="ECO:0007669"/>
    <property type="project" value="UniProtKB-SubCell"/>
</dbReference>
<evidence type="ECO:0000256" key="4">
    <source>
        <dbReference type="ARBA" id="ARBA00022692"/>
    </source>
</evidence>
<keyword evidence="7" id="KW-0520">NAD</keyword>
<keyword evidence="4 11" id="KW-0812">Transmembrane</keyword>
<dbReference type="Pfam" id="PF00420">
    <property type="entry name" value="Oxidored_q2"/>
    <property type="match status" value="1"/>
</dbReference>
<evidence type="ECO:0000256" key="8">
    <source>
        <dbReference type="ARBA" id="ARBA00023136"/>
    </source>
</evidence>
<evidence type="ECO:0000313" key="12">
    <source>
        <dbReference type="EMBL" id="AOY39626.1"/>
    </source>
</evidence>
<comment type="similarity">
    <text evidence="2">Belongs to the complex I subunit 4L family.</text>
</comment>
<dbReference type="EMBL" id="KX035167">
    <property type="protein sequence ID" value="AOY39626.1"/>
    <property type="molecule type" value="Genomic_DNA"/>
</dbReference>
<dbReference type="GO" id="GO:0008137">
    <property type="term" value="F:NADH dehydrogenase (ubiquinone) activity"/>
    <property type="evidence" value="ECO:0007669"/>
    <property type="project" value="UniProtKB-EC"/>
</dbReference>
<geneLocation type="mitochondrion" evidence="12"/>
<evidence type="ECO:0000256" key="1">
    <source>
        <dbReference type="ARBA" id="ARBA00004141"/>
    </source>
</evidence>
<organism evidence="12">
    <name type="scientific">Scolytinae sp. BMNH 1039896</name>
    <dbReference type="NCBI Taxonomy" id="1903768"/>
    <lineage>
        <taxon>Eukaryota</taxon>
        <taxon>Metazoa</taxon>
        <taxon>Ecdysozoa</taxon>
        <taxon>Arthropoda</taxon>
        <taxon>Hexapoda</taxon>
        <taxon>Insecta</taxon>
        <taxon>Pterygota</taxon>
        <taxon>Neoptera</taxon>
        <taxon>Endopterygota</taxon>
        <taxon>Coleoptera</taxon>
        <taxon>Polyphaga</taxon>
        <taxon>Cucujiformia</taxon>
        <taxon>Curculionidae</taxon>
        <taxon>Scolytinae</taxon>
    </lineage>
</organism>
<evidence type="ECO:0000256" key="6">
    <source>
        <dbReference type="ARBA" id="ARBA00022989"/>
    </source>
</evidence>
<evidence type="ECO:0000256" key="2">
    <source>
        <dbReference type="ARBA" id="ARBA00010519"/>
    </source>
</evidence>
<feature type="transmembrane region" description="Helical" evidence="11">
    <location>
        <begin position="20"/>
        <end position="43"/>
    </location>
</feature>
<evidence type="ECO:0000256" key="5">
    <source>
        <dbReference type="ARBA" id="ARBA00022967"/>
    </source>
</evidence>
<reference evidence="12" key="1">
    <citation type="submission" date="2016-04" db="EMBL/GenBank/DDBJ databases">
        <title>Mitochondria of Scolytid beetles.</title>
        <authorList>
            <person name="Miller K."/>
            <person name="Linard B."/>
            <person name="Vogler A.P."/>
        </authorList>
    </citation>
    <scope>NUCLEOTIDE SEQUENCE</scope>
</reference>
<evidence type="ECO:0000256" key="11">
    <source>
        <dbReference type="SAM" id="Phobius"/>
    </source>
</evidence>
<evidence type="ECO:0000256" key="9">
    <source>
        <dbReference type="ARBA" id="ARBA00031586"/>
    </source>
</evidence>
<dbReference type="AlphaFoldDB" id="A0A343A4Z8"/>
<name>A0A343A4Z8_9CUCU</name>
<proteinExistence type="inferred from homology"/>
<comment type="catalytic activity">
    <reaction evidence="10">
        <text>a ubiquinone + NADH + 5 H(+)(in) = a ubiquinol + NAD(+) + 4 H(+)(out)</text>
        <dbReference type="Rhea" id="RHEA:29091"/>
        <dbReference type="Rhea" id="RHEA-COMP:9565"/>
        <dbReference type="Rhea" id="RHEA-COMP:9566"/>
        <dbReference type="ChEBI" id="CHEBI:15378"/>
        <dbReference type="ChEBI" id="CHEBI:16389"/>
        <dbReference type="ChEBI" id="CHEBI:17976"/>
        <dbReference type="ChEBI" id="CHEBI:57540"/>
        <dbReference type="ChEBI" id="CHEBI:57945"/>
        <dbReference type="EC" id="7.1.1.2"/>
    </reaction>
</comment>
<feature type="transmembrane region" description="Helical" evidence="11">
    <location>
        <begin position="49"/>
        <end position="74"/>
    </location>
</feature>
<dbReference type="InterPro" id="IPR039428">
    <property type="entry name" value="NUOK/Mnh_C1-like"/>
</dbReference>
<keyword evidence="8 11" id="KW-0472">Membrane</keyword>
<keyword evidence="6 11" id="KW-1133">Transmembrane helix</keyword>
<sequence>MFFFMIVSGLFIFIVKYNHFLLMLLSLEVVVLGIYTLMFLYFYQGISDYFISMFYLSLSVCEGALGLSLLVLAIRVYGNDMIMLFDNLW</sequence>
<protein>
    <recommendedName>
        <fullName evidence="3">NADH-ubiquinone oxidoreductase chain 4L</fullName>
    </recommendedName>
    <alternativeName>
        <fullName evidence="9">NADH dehydrogenase subunit 4L</fullName>
    </alternativeName>
</protein>
<keyword evidence="5" id="KW-1278">Translocase</keyword>